<proteinExistence type="predicted"/>
<comment type="caution">
    <text evidence="3">The sequence shown here is derived from an EMBL/GenBank/DDBJ whole genome shotgun (WGS) entry which is preliminary data.</text>
</comment>
<name>A0A4Y8A9J2_9SPHI</name>
<evidence type="ECO:0000313" key="2">
    <source>
        <dbReference type="EMBL" id="MBB3970543.1"/>
    </source>
</evidence>
<reference evidence="3" key="2">
    <citation type="submission" date="2019-03" db="EMBL/GenBank/DDBJ databases">
        <authorList>
            <person name="Yan Y.-Q."/>
            <person name="Du Z.-J."/>
        </authorList>
    </citation>
    <scope>NUCLEOTIDE SEQUENCE</scope>
    <source>
        <strain evidence="3">PP-F2FG21</strain>
    </source>
</reference>
<protein>
    <submittedName>
        <fullName evidence="3">RES domain-containing protein</fullName>
    </submittedName>
</protein>
<dbReference type="Proteomes" id="UP000297248">
    <property type="component" value="Unassembled WGS sequence"/>
</dbReference>
<organism evidence="3 4">
    <name type="scientific">Mucilaginibacter phyllosphaerae</name>
    <dbReference type="NCBI Taxonomy" id="1812349"/>
    <lineage>
        <taxon>Bacteria</taxon>
        <taxon>Pseudomonadati</taxon>
        <taxon>Bacteroidota</taxon>
        <taxon>Sphingobacteriia</taxon>
        <taxon>Sphingobacteriales</taxon>
        <taxon>Sphingobacteriaceae</taxon>
        <taxon>Mucilaginibacter</taxon>
    </lineage>
</organism>
<dbReference type="Proteomes" id="UP000583101">
    <property type="component" value="Unassembled WGS sequence"/>
</dbReference>
<dbReference type="RefSeq" id="WP_134337528.1">
    <property type="nucleotide sequence ID" value="NZ_BMCZ01000006.1"/>
</dbReference>
<reference evidence="3 4" key="1">
    <citation type="journal article" date="2016" name="Int. J. Syst. Evol. Microbiol.">
        <title>Proposal of Mucilaginibacter phyllosphaerae sp. nov. isolated from the phyllosphere of Galium album.</title>
        <authorList>
            <person name="Aydogan E.L."/>
            <person name="Busse H.J."/>
            <person name="Moser G."/>
            <person name="Muller C."/>
            <person name="Kampfer P."/>
            <person name="Glaeser S.P."/>
        </authorList>
    </citation>
    <scope>NUCLEOTIDE SEQUENCE [LARGE SCALE GENOMIC DNA]</scope>
    <source>
        <strain evidence="3 4">PP-F2FG21</strain>
    </source>
</reference>
<accession>A0A4Y8A9J2</accession>
<sequence>MILYRIANCNYINNLDGAGARLYGARWNSKGNAAVYLASSRSLAVLEVLVHLQPLITPPNFCIAQIEVPDNSILTLDVKTLPDNWRDASPPAELKTLGNQFIQETQHLMMKVPSAVVPDEYNYLLNPWHADIKKVSILNTHPFTFDDRLVY</sequence>
<gene>
    <name evidence="3" type="ORF">E2R65_16170</name>
    <name evidence="2" type="ORF">GGR35_003166</name>
</gene>
<dbReference type="EMBL" id="JACIEG010000006">
    <property type="protein sequence ID" value="MBB3970543.1"/>
    <property type="molecule type" value="Genomic_DNA"/>
</dbReference>
<dbReference type="OrthoDB" id="9789501at2"/>
<dbReference type="EMBL" id="SNQG01000006">
    <property type="protein sequence ID" value="TEW64554.1"/>
    <property type="molecule type" value="Genomic_DNA"/>
</dbReference>
<evidence type="ECO:0000259" key="1">
    <source>
        <dbReference type="SMART" id="SM00953"/>
    </source>
</evidence>
<reference evidence="2 5" key="3">
    <citation type="submission" date="2020-08" db="EMBL/GenBank/DDBJ databases">
        <title>Genomic Encyclopedia of Type Strains, Phase IV (KMG-IV): sequencing the most valuable type-strain genomes for metagenomic binning, comparative biology and taxonomic classification.</title>
        <authorList>
            <person name="Goeker M."/>
        </authorList>
    </citation>
    <scope>NUCLEOTIDE SEQUENCE [LARGE SCALE GENOMIC DNA]</scope>
    <source>
        <strain evidence="2 5">DSM 100995</strain>
    </source>
</reference>
<dbReference type="AlphaFoldDB" id="A0A4Y8A9J2"/>
<keyword evidence="5" id="KW-1185">Reference proteome</keyword>
<evidence type="ECO:0000313" key="5">
    <source>
        <dbReference type="Proteomes" id="UP000583101"/>
    </source>
</evidence>
<feature type="domain" description="RES" evidence="1">
    <location>
        <begin position="14"/>
        <end position="139"/>
    </location>
</feature>
<evidence type="ECO:0000313" key="4">
    <source>
        <dbReference type="Proteomes" id="UP000297248"/>
    </source>
</evidence>
<dbReference type="InterPro" id="IPR014914">
    <property type="entry name" value="RES_dom"/>
</dbReference>
<evidence type="ECO:0000313" key="3">
    <source>
        <dbReference type="EMBL" id="TEW64554.1"/>
    </source>
</evidence>
<dbReference type="SMART" id="SM00953">
    <property type="entry name" value="RES"/>
    <property type="match status" value="1"/>
</dbReference>
<dbReference type="Pfam" id="PF08808">
    <property type="entry name" value="RES"/>
    <property type="match status" value="1"/>
</dbReference>